<proteinExistence type="predicted"/>
<comment type="caution">
    <text evidence="1">The sequence shown here is derived from an EMBL/GenBank/DDBJ whole genome shotgun (WGS) entry which is preliminary data.</text>
</comment>
<dbReference type="Proteomes" id="UP000091857">
    <property type="component" value="Chromosome 14"/>
</dbReference>
<gene>
    <name evidence="1" type="ORF">MANES_14G022500v8</name>
</gene>
<accession>A0ACB7GFA9</accession>
<evidence type="ECO:0000313" key="1">
    <source>
        <dbReference type="EMBL" id="KAG8638378.1"/>
    </source>
</evidence>
<dbReference type="EMBL" id="CM004400">
    <property type="protein sequence ID" value="KAG8638378.1"/>
    <property type="molecule type" value="Genomic_DNA"/>
</dbReference>
<protein>
    <submittedName>
        <fullName evidence="1">Uncharacterized protein</fullName>
    </submittedName>
</protein>
<name>A0ACB7GFA9_MANES</name>
<reference evidence="2" key="1">
    <citation type="journal article" date="2016" name="Nat. Biotechnol.">
        <title>Sequencing wild and cultivated cassava and related species reveals extensive interspecific hybridization and genetic diversity.</title>
        <authorList>
            <person name="Bredeson J.V."/>
            <person name="Lyons J.B."/>
            <person name="Prochnik S.E."/>
            <person name="Wu G.A."/>
            <person name="Ha C.M."/>
            <person name="Edsinger-Gonzales E."/>
            <person name="Grimwood J."/>
            <person name="Schmutz J."/>
            <person name="Rabbi I.Y."/>
            <person name="Egesi C."/>
            <person name="Nauluvula P."/>
            <person name="Lebot V."/>
            <person name="Ndunguru J."/>
            <person name="Mkamilo G."/>
            <person name="Bart R.S."/>
            <person name="Setter T.L."/>
            <person name="Gleadow R.M."/>
            <person name="Kulakow P."/>
            <person name="Ferguson M.E."/>
            <person name="Rounsley S."/>
            <person name="Rokhsar D.S."/>
        </authorList>
    </citation>
    <scope>NUCLEOTIDE SEQUENCE [LARGE SCALE GENOMIC DNA]</scope>
    <source>
        <strain evidence="2">cv. AM560-2</strain>
    </source>
</reference>
<keyword evidence="2" id="KW-1185">Reference proteome</keyword>
<sequence length="477" mass="52251">MSLTSKSSRLNISKVFSILILVGVLCLPSAESRNVKVLKIKTSIEYPAISCRKHSAVLTEFGGVGDGKTLNTKAFKSAIANLSQYASDGGAQLIVPPGKWLTGSFNLTSHFTLFLHKGAVLLASQNEEDFPLIDILPSYGREQNFTDGRYASLILGMNLTDVVITGNNGTIDGQGAPWWNKFAKGLLKATRPFLIEILHTTQLQITNITLTNSPSWHIHPIYCSNVVIQGLTILAPVKVPNTDGINPDSCINMRIEDVYIVSGDDCIAIKSGWDQYGIKYGMPTKQLVIRRLTCISPKSATIAIGSEMSGGIQDVRAEDITAFNTESAVRIKTAPGRGGYIKDIFVRRMTLKTMKYVFWVSGAYKTHVDDGYDPNALAEINNVNYMDVVAENVNITGSLSGFAKDPFTGFCISNATITLSETAKKLQWNCTDVQGVSNNVTPKPCDLLPQKDTRCSFPEEKLPIETIRMNTCSVKWF</sequence>
<evidence type="ECO:0000313" key="2">
    <source>
        <dbReference type="Proteomes" id="UP000091857"/>
    </source>
</evidence>
<organism evidence="1 2">
    <name type="scientific">Manihot esculenta</name>
    <name type="common">Cassava</name>
    <name type="synonym">Jatropha manihot</name>
    <dbReference type="NCBI Taxonomy" id="3983"/>
    <lineage>
        <taxon>Eukaryota</taxon>
        <taxon>Viridiplantae</taxon>
        <taxon>Streptophyta</taxon>
        <taxon>Embryophyta</taxon>
        <taxon>Tracheophyta</taxon>
        <taxon>Spermatophyta</taxon>
        <taxon>Magnoliopsida</taxon>
        <taxon>eudicotyledons</taxon>
        <taxon>Gunneridae</taxon>
        <taxon>Pentapetalae</taxon>
        <taxon>rosids</taxon>
        <taxon>fabids</taxon>
        <taxon>Malpighiales</taxon>
        <taxon>Euphorbiaceae</taxon>
        <taxon>Crotonoideae</taxon>
        <taxon>Manihoteae</taxon>
        <taxon>Manihot</taxon>
    </lineage>
</organism>